<organism evidence="2 3">
    <name type="scientific">Nocardia jiangxiensis</name>
    <dbReference type="NCBI Taxonomy" id="282685"/>
    <lineage>
        <taxon>Bacteria</taxon>
        <taxon>Bacillati</taxon>
        <taxon>Actinomycetota</taxon>
        <taxon>Actinomycetes</taxon>
        <taxon>Mycobacteriales</taxon>
        <taxon>Nocardiaceae</taxon>
        <taxon>Nocardia</taxon>
    </lineage>
</organism>
<keyword evidence="3" id="KW-1185">Reference proteome</keyword>
<dbReference type="EMBL" id="JBIAQY010000041">
    <property type="protein sequence ID" value="MFF3575190.1"/>
    <property type="molecule type" value="Genomic_DNA"/>
</dbReference>
<dbReference type="Gene3D" id="3.90.1640.20">
    <property type="entry name" value="TON_0340"/>
    <property type="match status" value="1"/>
</dbReference>
<dbReference type="PANTHER" id="PTHR32022:SF10">
    <property type="entry name" value="D-GLUTAMATE CYCLASE, MITOCHONDRIAL"/>
    <property type="match status" value="1"/>
</dbReference>
<evidence type="ECO:0000259" key="1">
    <source>
        <dbReference type="Pfam" id="PF14336"/>
    </source>
</evidence>
<sequence length="291" mass="30210">MVRSTDVEPLTYQIAHAVLQRAGQRALIITGLVDEVRFPCGEIDGPIGSIALARALVALGWDVTIIVDAEAHTPVRAVLDLADLPAVTLIAGDFPDLDTARKFGAGFDVVFAVEKLGRNAKGVRHLVWGTPSPAGDPYSDEYVLAAMEAGALTIGIGDNGNEIGFGKLPRSAAQITPRGVECGCPCGAGIFSVTPCDHLLPASVSNLGCYTLAAALALLSGRAELAVSGEEIQAWTECGLDAGLRSGGVDEVDFRGDDGIPVRYVAAHAELIAGVVHQGLLGDAWIATPEH</sequence>
<gene>
    <name evidence="2" type="ORF">ACFYXQ_46410</name>
</gene>
<accession>A0ABW6SFZ9</accession>
<reference evidence="2 3" key="1">
    <citation type="submission" date="2024-10" db="EMBL/GenBank/DDBJ databases">
        <title>The Natural Products Discovery Center: Release of the First 8490 Sequenced Strains for Exploring Actinobacteria Biosynthetic Diversity.</title>
        <authorList>
            <person name="Kalkreuter E."/>
            <person name="Kautsar S.A."/>
            <person name="Yang D."/>
            <person name="Bader C.D."/>
            <person name="Teijaro C.N."/>
            <person name="Fluegel L."/>
            <person name="Davis C.M."/>
            <person name="Simpson J.R."/>
            <person name="Lauterbach L."/>
            <person name="Steele A.D."/>
            <person name="Gui C."/>
            <person name="Meng S."/>
            <person name="Li G."/>
            <person name="Viehrig K."/>
            <person name="Ye F."/>
            <person name="Su P."/>
            <person name="Kiefer A.F."/>
            <person name="Nichols A."/>
            <person name="Cepeda A.J."/>
            <person name="Yan W."/>
            <person name="Fan B."/>
            <person name="Jiang Y."/>
            <person name="Adhikari A."/>
            <person name="Zheng C.-J."/>
            <person name="Schuster L."/>
            <person name="Cowan T.M."/>
            <person name="Smanski M.J."/>
            <person name="Chevrette M.G."/>
            <person name="De Carvalho L.P.S."/>
            <person name="Shen B."/>
        </authorList>
    </citation>
    <scope>NUCLEOTIDE SEQUENCE [LARGE SCALE GENOMIC DNA]</scope>
    <source>
        <strain evidence="2 3">NPDC002593</strain>
    </source>
</reference>
<name>A0ABW6SFZ9_9NOCA</name>
<dbReference type="Proteomes" id="UP001601992">
    <property type="component" value="Unassembled WGS sequence"/>
</dbReference>
<feature type="domain" description="D-glutamate cyclase-like C-terminal" evidence="1">
    <location>
        <begin position="19"/>
        <end position="247"/>
    </location>
</feature>
<evidence type="ECO:0000313" key="3">
    <source>
        <dbReference type="Proteomes" id="UP001601992"/>
    </source>
</evidence>
<comment type="caution">
    <text evidence="2">The sequence shown here is derived from an EMBL/GenBank/DDBJ whole genome shotgun (WGS) entry which is preliminary data.</text>
</comment>
<protein>
    <submittedName>
        <fullName evidence="2">Glutamate cyclase domain-containing protein</fullName>
    </submittedName>
</protein>
<dbReference type="InterPro" id="IPR025504">
    <property type="entry name" value="GLUCM_C"/>
</dbReference>
<evidence type="ECO:0000313" key="2">
    <source>
        <dbReference type="EMBL" id="MFF3575190.1"/>
    </source>
</evidence>
<dbReference type="Pfam" id="PF14336">
    <property type="entry name" value="GLUCM-like_C"/>
    <property type="match status" value="1"/>
</dbReference>
<dbReference type="PANTHER" id="PTHR32022">
    <property type="entry name" value="D-GLUTAMATE CYCLASE, MITOCHONDRIAL"/>
    <property type="match status" value="1"/>
</dbReference>
<dbReference type="RefSeq" id="WP_169541966.1">
    <property type="nucleotide sequence ID" value="NZ_JBIAQY010000041.1"/>
</dbReference>
<proteinExistence type="predicted"/>